<name>A0AB39R5Z6_9ACTN</name>
<proteinExistence type="predicted"/>
<dbReference type="EMBL" id="CP163443">
    <property type="protein sequence ID" value="XDQ50349.1"/>
    <property type="molecule type" value="Genomic_DNA"/>
</dbReference>
<evidence type="ECO:0008006" key="2">
    <source>
        <dbReference type="Google" id="ProtNLM"/>
    </source>
</evidence>
<sequence>MDLRLTTAVQDTLPFVDSTGIPTASKWCQRWNGLRHSFRHGSEGGFDARRCAVEMLPEKAANAVIVLEILTKMILSTLAEKIAEGGQDTLPAEHANLDDLLIVQRLLGHASSTMRSPRHIRRTNLLVAKAIAE</sequence>
<protein>
    <recommendedName>
        <fullName evidence="2">Tn3 transposase DDE domain-containing protein</fullName>
    </recommendedName>
</protein>
<reference evidence="1" key="1">
    <citation type="submission" date="2024-07" db="EMBL/GenBank/DDBJ databases">
        <authorList>
            <person name="Yu S.T."/>
        </authorList>
    </citation>
    <scope>NUCLEOTIDE SEQUENCE</scope>
    <source>
        <strain evidence="1">R41</strain>
    </source>
</reference>
<evidence type="ECO:0000313" key="1">
    <source>
        <dbReference type="EMBL" id="XDQ50349.1"/>
    </source>
</evidence>
<gene>
    <name evidence="1" type="ORF">AB5J53_00755</name>
</gene>
<organism evidence="1">
    <name type="scientific">Streptomyces sp. R41</name>
    <dbReference type="NCBI Taxonomy" id="3238632"/>
    <lineage>
        <taxon>Bacteria</taxon>
        <taxon>Bacillati</taxon>
        <taxon>Actinomycetota</taxon>
        <taxon>Actinomycetes</taxon>
        <taxon>Kitasatosporales</taxon>
        <taxon>Streptomycetaceae</taxon>
        <taxon>Streptomyces</taxon>
    </lineage>
</organism>
<dbReference type="AlphaFoldDB" id="A0AB39R5Z6"/>
<dbReference type="RefSeq" id="WP_369243704.1">
    <property type="nucleotide sequence ID" value="NZ_CP163443.1"/>
</dbReference>
<accession>A0AB39R5Z6</accession>